<keyword evidence="1" id="KW-1133">Transmembrane helix</keyword>
<dbReference type="EMBL" id="JBEWSZ010000005">
    <property type="protein sequence ID" value="MET2831744.1"/>
    <property type="molecule type" value="Genomic_DNA"/>
</dbReference>
<organism evidence="2 3">
    <name type="scientific">Mesorhizobium shangrilense</name>
    <dbReference type="NCBI Taxonomy" id="460060"/>
    <lineage>
        <taxon>Bacteria</taxon>
        <taxon>Pseudomonadati</taxon>
        <taxon>Pseudomonadota</taxon>
        <taxon>Alphaproteobacteria</taxon>
        <taxon>Hyphomicrobiales</taxon>
        <taxon>Phyllobacteriaceae</taxon>
        <taxon>Mesorhizobium</taxon>
    </lineage>
</organism>
<dbReference type="RefSeq" id="WP_354463909.1">
    <property type="nucleotide sequence ID" value="NZ_JBEWSZ010000005.1"/>
</dbReference>
<gene>
    <name evidence="2" type="ORF">ABVQ20_32830</name>
</gene>
<sequence length="47" mass="5429">MRADKGNLQKLQGFDRFAVMTLVLISSLYVILVTVIEFGEDFGFYWP</sequence>
<accession>A0ABV2DNZ5</accession>
<name>A0ABV2DNZ5_9HYPH</name>
<evidence type="ECO:0000256" key="1">
    <source>
        <dbReference type="SAM" id="Phobius"/>
    </source>
</evidence>
<evidence type="ECO:0000313" key="3">
    <source>
        <dbReference type="Proteomes" id="UP001548832"/>
    </source>
</evidence>
<keyword evidence="1" id="KW-0472">Membrane</keyword>
<keyword evidence="3" id="KW-1185">Reference proteome</keyword>
<protein>
    <submittedName>
        <fullName evidence="2">Uncharacterized protein</fullName>
    </submittedName>
</protein>
<keyword evidence="1" id="KW-0812">Transmembrane</keyword>
<reference evidence="2 3" key="1">
    <citation type="submission" date="2024-06" db="EMBL/GenBank/DDBJ databases">
        <authorList>
            <person name="Kim D.-U."/>
        </authorList>
    </citation>
    <scope>NUCLEOTIDE SEQUENCE [LARGE SCALE GENOMIC DNA]</scope>
    <source>
        <strain evidence="2 3">KACC15460</strain>
    </source>
</reference>
<comment type="caution">
    <text evidence="2">The sequence shown here is derived from an EMBL/GenBank/DDBJ whole genome shotgun (WGS) entry which is preliminary data.</text>
</comment>
<proteinExistence type="predicted"/>
<feature type="transmembrane region" description="Helical" evidence="1">
    <location>
        <begin position="17"/>
        <end position="36"/>
    </location>
</feature>
<dbReference type="Proteomes" id="UP001548832">
    <property type="component" value="Unassembled WGS sequence"/>
</dbReference>
<evidence type="ECO:0000313" key="2">
    <source>
        <dbReference type="EMBL" id="MET2831744.1"/>
    </source>
</evidence>